<dbReference type="Proteomes" id="UP000198424">
    <property type="component" value="Unassembled WGS sequence"/>
</dbReference>
<dbReference type="RefSeq" id="WP_035627544.1">
    <property type="nucleotide sequence ID" value="NZ_JBEWQG010000006.1"/>
</dbReference>
<reference evidence="2 4" key="2">
    <citation type="submission" date="2016-11" db="EMBL/GenBank/DDBJ databases">
        <title>Whole genomes of Flavobacteriaceae.</title>
        <authorList>
            <person name="Stine C."/>
            <person name="Li C."/>
            <person name="Tadesse D."/>
        </authorList>
    </citation>
    <scope>NUCLEOTIDE SEQUENCE [LARGE SCALE GENOMIC DNA]</scope>
    <source>
        <strain evidence="2 4">ATCC 29551</strain>
    </source>
</reference>
<evidence type="ECO:0000313" key="2">
    <source>
        <dbReference type="EMBL" id="OXA95411.1"/>
    </source>
</evidence>
<sequence>MSRIRIVGGTITKTTVGDHNIYSEGNIVYNSGKAITETSDVGISYGEPKDAPPPERIAKCLVEYRPCKDWKGEFGIDWPRKRDSKMAVDVPYNGIIGKYGAIYGSEPKAVFTPDNKAYLNHLNQYSFFNCYRGKYYIPNVTLMAGQTAFFDVITEVEEEPEKLHYVYDTAVFELTILKKLTSTKGKHYDEKALKIKCLKQFDKKQSIRIIATKKKYLEKVGEIFILPNNNIKEIKILFIPVNYNGIKGSVKGNEVQILSNALNQSYIKGDIKSMSEIKVGGWWYDLFFTAKDKKGNKLMDTSNMKSIHKTLDDVFFEKKENEIYKDCYRLYMLPNGKLNGIAENVGGNSRVAVVYQNRNDSTAPHELMHAMGLYHTFDNDGLFTYKFCNTDNIMDYTHQIGKARFSTNRWQWKILNSGIR</sequence>
<accession>A0A085ZZ89</accession>
<dbReference type="STRING" id="991.IW20_22445"/>
<dbReference type="AlphaFoldDB" id="A0A085ZZ89"/>
<evidence type="ECO:0000313" key="1">
    <source>
        <dbReference type="EMBL" id="KFF09753.1"/>
    </source>
</evidence>
<reference evidence="1 3" key="1">
    <citation type="submission" date="2014-07" db="EMBL/GenBank/DDBJ databases">
        <title>Genome of Flavobacterium hydatis DSM 2063.</title>
        <authorList>
            <person name="Pipes S.E."/>
            <person name="Stropko S.J."/>
            <person name="Newman J.D."/>
        </authorList>
    </citation>
    <scope>NUCLEOTIDE SEQUENCE [LARGE SCALE GENOMIC DNA]</scope>
    <source>
        <strain evidence="1 3">DSM 2063</strain>
    </source>
</reference>
<dbReference type="SUPFAM" id="SSF55486">
    <property type="entry name" value="Metalloproteases ('zincins'), catalytic domain"/>
    <property type="match status" value="1"/>
</dbReference>
<protein>
    <recommendedName>
        <fullName evidence="5">Peptidase M12A domain-containing protein</fullName>
    </recommendedName>
</protein>
<comment type="caution">
    <text evidence="1">The sequence shown here is derived from an EMBL/GenBank/DDBJ whole genome shotgun (WGS) entry which is preliminary data.</text>
</comment>
<dbReference type="EMBL" id="MUGY01000007">
    <property type="protein sequence ID" value="OXA95411.1"/>
    <property type="molecule type" value="Genomic_DNA"/>
</dbReference>
<evidence type="ECO:0000313" key="4">
    <source>
        <dbReference type="Proteomes" id="UP000198424"/>
    </source>
</evidence>
<dbReference type="Proteomes" id="UP000028712">
    <property type="component" value="Unassembled WGS sequence"/>
</dbReference>
<keyword evidence="4" id="KW-1185">Reference proteome</keyword>
<name>A0A085ZZ89_FLAHY</name>
<evidence type="ECO:0000313" key="3">
    <source>
        <dbReference type="Proteomes" id="UP000028712"/>
    </source>
</evidence>
<dbReference type="OrthoDB" id="6717961at2"/>
<organism evidence="1 3">
    <name type="scientific">Flavobacterium hydatis</name>
    <name type="common">Cytophaga aquatilis</name>
    <dbReference type="NCBI Taxonomy" id="991"/>
    <lineage>
        <taxon>Bacteria</taxon>
        <taxon>Pseudomonadati</taxon>
        <taxon>Bacteroidota</taxon>
        <taxon>Flavobacteriia</taxon>
        <taxon>Flavobacteriales</taxon>
        <taxon>Flavobacteriaceae</taxon>
        <taxon>Flavobacterium</taxon>
    </lineage>
</organism>
<dbReference type="eggNOG" id="ENOG5032X1S">
    <property type="taxonomic scope" value="Bacteria"/>
</dbReference>
<dbReference type="EMBL" id="JPRM01000046">
    <property type="protein sequence ID" value="KFF09753.1"/>
    <property type="molecule type" value="Genomic_DNA"/>
</dbReference>
<proteinExistence type="predicted"/>
<gene>
    <name evidence="2" type="ORF">B0A62_08870</name>
    <name evidence="1" type="ORF">IW20_22445</name>
</gene>
<evidence type="ECO:0008006" key="5">
    <source>
        <dbReference type="Google" id="ProtNLM"/>
    </source>
</evidence>